<name>A0A086ZVK8_9BIFI</name>
<evidence type="ECO:0000313" key="4">
    <source>
        <dbReference type="Proteomes" id="UP000029072"/>
    </source>
</evidence>
<organism evidence="3 4">
    <name type="scientific">Bifidobacterium callitrichos DSM 23973</name>
    <dbReference type="NCBI Taxonomy" id="1437609"/>
    <lineage>
        <taxon>Bacteria</taxon>
        <taxon>Bacillati</taxon>
        <taxon>Actinomycetota</taxon>
        <taxon>Actinomycetes</taxon>
        <taxon>Bifidobacteriales</taxon>
        <taxon>Bifidobacteriaceae</taxon>
        <taxon>Bifidobacterium</taxon>
    </lineage>
</organism>
<dbReference type="EMBL" id="JGYS01000028">
    <property type="protein sequence ID" value="KFI50558.1"/>
    <property type="molecule type" value="Genomic_DNA"/>
</dbReference>
<reference evidence="3 4" key="1">
    <citation type="submission" date="2014-03" db="EMBL/GenBank/DDBJ databases">
        <title>Genomics of Bifidobacteria.</title>
        <authorList>
            <person name="Ventura M."/>
            <person name="Milani C."/>
            <person name="Lugli G.A."/>
        </authorList>
    </citation>
    <scope>NUCLEOTIDE SEQUENCE [LARGE SCALE GENOMIC DNA]</scope>
    <source>
        <strain evidence="3 4">DSM 23973</strain>
    </source>
</reference>
<evidence type="ECO:0000259" key="2">
    <source>
        <dbReference type="Pfam" id="PF20731"/>
    </source>
</evidence>
<comment type="caution">
    <text evidence="3">The sequence shown here is derived from an EMBL/GenBank/DDBJ whole genome shotgun (WGS) entry which is preliminary data.</text>
</comment>
<proteinExistence type="predicted"/>
<feature type="domain" description="Restriction endonuclease type II NgoFVII C-terminal B3-like DNA-binding" evidence="2">
    <location>
        <begin position="124"/>
        <end position="244"/>
    </location>
</feature>
<dbReference type="GO" id="GO:0004519">
    <property type="term" value="F:endonuclease activity"/>
    <property type="evidence" value="ECO:0007669"/>
    <property type="project" value="UniProtKB-KW"/>
</dbReference>
<keyword evidence="3" id="KW-0378">Hydrolase</keyword>
<dbReference type="Pfam" id="PF20731">
    <property type="entry name" value="RE_NgoFVII_C"/>
    <property type="match status" value="1"/>
</dbReference>
<sequence>MDGIPSSWHNEFKELHHCKQLATIDDFSCSYVYEMPAVRSNLYVWTKEGNPTTAFMGSAPFCQDAFLPSTVEDIMEPVDPKESLVFYDTICNRSMFCTHAEIEENVRVKNDDLTLTELSSQTALEHVTLSLLTKDGTIGRKSGLNWGQRAHRNPNQAYIPVPIEIARKRFFPNEKQQFTVQTDDHKSLILRLEQEKDKALTTPLSNSLLGEYFRRRLGVGNGDFVTEEDLYRYGRTDVTFTKIDEEQFYMDFSRPC</sequence>
<accession>A0A086ZVK8</accession>
<gene>
    <name evidence="3" type="ORF">BCAL_1696</name>
</gene>
<dbReference type="STRING" id="1437609.BCAL_1696"/>
<feature type="domain" description="Restriction endonuclease type II NgoFVII N-terminal" evidence="1">
    <location>
        <begin position="2"/>
        <end position="104"/>
    </location>
</feature>
<protein>
    <submittedName>
        <fullName evidence="3">NgoFVII restriction endonuclease</fullName>
    </submittedName>
</protein>
<dbReference type="Proteomes" id="UP000029072">
    <property type="component" value="Unassembled WGS sequence"/>
</dbReference>
<dbReference type="InterPro" id="IPR048923">
    <property type="entry name" value="RE_NgoFVII_C"/>
</dbReference>
<evidence type="ECO:0000259" key="1">
    <source>
        <dbReference type="Pfam" id="PF09565"/>
    </source>
</evidence>
<dbReference type="AlphaFoldDB" id="A0A086ZVK8"/>
<keyword evidence="3" id="KW-0255">Endonuclease</keyword>
<evidence type="ECO:0000313" key="3">
    <source>
        <dbReference type="EMBL" id="KFI50558.1"/>
    </source>
</evidence>
<dbReference type="InterPro" id="IPR019065">
    <property type="entry name" value="RE_NgoFVII_N"/>
</dbReference>
<dbReference type="eggNOG" id="COG3886">
    <property type="taxonomic scope" value="Bacteria"/>
</dbReference>
<keyword evidence="3" id="KW-0540">Nuclease</keyword>
<dbReference type="Pfam" id="PF09565">
    <property type="entry name" value="RE_NgoFVII"/>
    <property type="match status" value="1"/>
</dbReference>